<organism evidence="4 5">
    <name type="scientific">Macrostomum lignano</name>
    <dbReference type="NCBI Taxonomy" id="282301"/>
    <lineage>
        <taxon>Eukaryota</taxon>
        <taxon>Metazoa</taxon>
        <taxon>Spiralia</taxon>
        <taxon>Lophotrochozoa</taxon>
        <taxon>Platyhelminthes</taxon>
        <taxon>Rhabditophora</taxon>
        <taxon>Macrostomorpha</taxon>
        <taxon>Macrostomida</taxon>
        <taxon>Macrostomidae</taxon>
        <taxon>Macrostomum</taxon>
    </lineage>
</organism>
<dbReference type="InterPro" id="IPR035986">
    <property type="entry name" value="PKD_dom_sf"/>
</dbReference>
<keyword evidence="5" id="KW-1185">Reference proteome</keyword>
<feature type="domain" description="PKD" evidence="3">
    <location>
        <begin position="836"/>
        <end position="896"/>
    </location>
</feature>
<dbReference type="InterPro" id="IPR000601">
    <property type="entry name" value="PKD_dom"/>
</dbReference>
<feature type="domain" description="PKD" evidence="3">
    <location>
        <begin position="1073"/>
        <end position="1112"/>
    </location>
</feature>
<dbReference type="SUPFAM" id="SSF49299">
    <property type="entry name" value="PKD domain"/>
    <property type="match status" value="3"/>
</dbReference>
<dbReference type="EMBL" id="NIVC01004461">
    <property type="protein sequence ID" value="PAA47417.1"/>
    <property type="molecule type" value="Genomic_DNA"/>
</dbReference>
<evidence type="ECO:0000259" key="3">
    <source>
        <dbReference type="PROSITE" id="PS50093"/>
    </source>
</evidence>
<proteinExistence type="predicted"/>
<dbReference type="Pfam" id="PF00801">
    <property type="entry name" value="PKD"/>
    <property type="match status" value="1"/>
</dbReference>
<dbReference type="CDD" id="cd00146">
    <property type="entry name" value="PKD"/>
    <property type="match status" value="1"/>
</dbReference>
<dbReference type="STRING" id="282301.A0A267DFC7"/>
<comment type="caution">
    <text evidence="4">The sequence shown here is derived from an EMBL/GenBank/DDBJ whole genome shotgun (WGS) entry which is preliminary data.</text>
</comment>
<name>A0A267DFC7_9PLAT</name>
<dbReference type="Gene3D" id="2.60.40.10">
    <property type="entry name" value="Immunoglobulins"/>
    <property type="match status" value="2"/>
</dbReference>
<feature type="transmembrane region" description="Helical" evidence="2">
    <location>
        <begin position="52"/>
        <end position="76"/>
    </location>
</feature>
<keyword evidence="2" id="KW-0812">Transmembrane</keyword>
<feature type="compositionally biased region" description="Low complexity" evidence="1">
    <location>
        <begin position="2033"/>
        <end position="2044"/>
    </location>
</feature>
<evidence type="ECO:0000313" key="5">
    <source>
        <dbReference type="Proteomes" id="UP000215902"/>
    </source>
</evidence>
<protein>
    <recommendedName>
        <fullName evidence="3">PKD domain-containing protein</fullName>
    </recommendedName>
</protein>
<evidence type="ECO:0000256" key="2">
    <source>
        <dbReference type="SAM" id="Phobius"/>
    </source>
</evidence>
<evidence type="ECO:0000256" key="1">
    <source>
        <dbReference type="SAM" id="MobiDB-lite"/>
    </source>
</evidence>
<feature type="non-terminal residue" evidence="4">
    <location>
        <position position="1"/>
    </location>
</feature>
<dbReference type="InterPro" id="IPR013783">
    <property type="entry name" value="Ig-like_fold"/>
</dbReference>
<dbReference type="PROSITE" id="PS50093">
    <property type="entry name" value="PKD"/>
    <property type="match status" value="2"/>
</dbReference>
<keyword evidence="2" id="KW-1133">Transmembrane helix</keyword>
<reference evidence="4 5" key="1">
    <citation type="submission" date="2017-06" db="EMBL/GenBank/DDBJ databases">
        <title>A platform for efficient transgenesis in Macrostomum lignano, a flatworm model organism for stem cell research.</title>
        <authorList>
            <person name="Berezikov E."/>
        </authorList>
    </citation>
    <scope>NUCLEOTIDE SEQUENCE [LARGE SCALE GENOMIC DNA]</scope>
    <source>
        <strain evidence="4">DV1</strain>
        <tissue evidence="4">Whole organism</tissue>
    </source>
</reference>
<dbReference type="Proteomes" id="UP000215902">
    <property type="component" value="Unassembled WGS sequence"/>
</dbReference>
<evidence type="ECO:0000313" key="4">
    <source>
        <dbReference type="EMBL" id="PAA47417.1"/>
    </source>
</evidence>
<sequence length="2446" mass="268044">PRLSPVSRLANSHNDYLVETFSIKICRKESLKKVCIVRFLLAIFAMAKLRNAFAVAALVTAVLLSLATTATAVAAANYGCQVVALNDTFQRSYRRNPGLQGASFSDIPITLESCLLHCATQEDTIAYAAYSHTACFCGNENYTSLESSVNCGNPYDSMCPASNDSCFITEQTVYQALVQNPIFNATLLASSTQLRTPTTIFAELPKADVSASARFPVTIRAVDVDEQASISQHFTVPISNQLTDSTEIPVRPTFSNRRGLVYVKFTTPEAEEHKTKSYKVYYPISAQLSLELDFANNTPGYYPVMEEFRATVRISLGSNLSTIFNFGDGTAKQFSNLPDTFPVTYRRSVAFNESNDAIWTDPEHSVTVFSSFRIDSNITITTVVPLVRPVAQPATIAVLALRPVCSSGSVYCNRANACTNNCSALPGARSVACGSGSAWSTNRRICRSGSAQDSSLFADGYYVHQSVAANLTSPSASHYFQTVYLPGGGLSLIPGDLLALYDPNGAVACENSTLTEVNLNETEHLLSWNTSFADFTLDGATVRRVTLATLNSGARRSVKAVQFFGNRQLSVLGNHRFANVGCNWTTNYCNDEYPFNITASIVSGVDGQTAVSKLPLIVQIPLINVTFAAPLYYTSHTKVPYQIGSHSGSKPVYSWSVNASLADFNSSMLANSGYSFASDGFYNVCLTTVNHVSSFFVCHTVIIQHPLLNDTTFIVPDLLLATTPTSPALSTIYFTWNASNSDVPTNVSAIIDPADGGDPVFVLVDWSASRRVVEYKRNYSRGVYIRKIEMFNQVSRQVSNTSLVVQEAIMGPVLTASAYVVRPGQVVTYTLNLVWGSDYTVTINFGDGNSQTVTVNDNNHTTTFTHTFAGIGNYSASCTIVNRVTTSVTAQLDRTVVEVMFVPAGFELLASFIKLLRRPENMTDTRLQLCRNSTINALEPLYSVFYDIDLGDGSSAATGIALVSCDTSNTANNDACTGQFGPGFVHCQFAPTQQYRHPGNFTATVRLYNKAGSQTLTWSQRIYSQIVNLNRNITLYPGMYTGNTPVHDMSRTYAYPIEHPLKFFAITQFGHLSPLYYNWDFGDGHTAVTTVNWIEHKFDKPLLFTVRVNVTNPLVWQADSYNIELKRSVIDVTIGAKVAMPMDYPYEVTMDFAAFPTNTCFIIDFSNFGTRVVNNGSKHMFGFEAFCNSDPYFSSRKSQCYWDTELTDYYLNGYQESLTGSAFSRTTFFKNFENYGAETVTLHAANSFSSLDYSWTMTVSKGFCSIPVPNLAARFTKTRYKRNQVVEIGGDMKISCYNISTHVKWTVEEFNNGSGLWTDYGAQLQAFYTKHRSSENLQNLLEGDWFGPTNIHLRLLTLPAFSLRFSKAYRVCAQLTMNDEPTINATECVTFYVYKAPVEPCLQFKYSKDNITWNDLEDPAQAPYGSLLSFDASCSVNPNKFDADGELPCWSVATYCRHDCEPMKFGPNYAYNASEQTLACKKLKIDGGYVHESTCFISQALVTWHYLKPMGLEDWMKVNVTTSSYPNEVVKGVYDRIPGWKDQAAIGKYNFLYYMHNGIVYVDTKFSFEGDAIHFTLVIKDTCDDLLPEPVSATLKITRGEPPIVSGVCVSNCFRRKIPHKKLNGNACGYKSISVNPKVVTKFQMRIENYVAGIDYGFFWQCTPLNSSLKVCPSDLSSTALDDGFNQMELDNKYWTQKDGVEYASTGRTSSGLSIDPPNFFPEGDGYYIIRLRAWRGSDSTNYGFKFLYISVNQGPNASKISTSIYPANGESMKTKFFFTCSYPPSTTEGEHMIYTVGYSFEQTPTKRADCYPLILNSPTCEVEAKLPAGQEANNYTLTICVSVFDGAYSEAFHAQTRVRVTPRAMKSEEFQSNSPFFTDIIGAGKSGSVVSMAQIALPLLSAINQVSKDASGAANDTDPVAAEKRRKERSAAKALVVDAARNAIESFNPNASETEQLQTLQLSGEMLKGANSVPNEISESSKENTVAAGDLISKRLVDLSSSEDVTYDQIKETSSLVLASSLNMLDEIVRSQQSTMSNNSDSNSGGGGGGVDTSTLSSEERLRRSDVSLRALENFRTTGLALGNKQVAGETPTTIDLGNIKMNVEKQSTNSIEGKKFGKGSGKDSGCSIGTGQSANGSIFVEPSQYDPNELKPSQAVVAQVIENGANIFTMAGNGSRMSSPVLSVGIYNDRQYQFPVKDLNDDSLVEVWVSNHPDAVAAIKPEVNATRPKSERMLITKVSVKQFDGLFAQVKHYTAEPIQSENDNSMNESTTFRTETTTEAATTLESTTTNGPANDEMIEYLVFISAGKAPTEQNYDHFCQLPLLETRTCSRSTARQAATEYTVGSLDGSGPDAATAAKSAAPTTVATDYQVESCNCSGTDGSGPCSKLGASATSTDVTGAWLLTKCVCNSTGCARTSGEDSSVPESVYEADRWTCFFSPVNLGT</sequence>
<keyword evidence="2" id="KW-0472">Membrane</keyword>
<accession>A0A267DFC7</accession>
<feature type="region of interest" description="Disordered" evidence="1">
    <location>
        <begin position="2033"/>
        <end position="2063"/>
    </location>
</feature>
<gene>
    <name evidence="4" type="ORF">BOX15_Mlig004656g4</name>
</gene>